<dbReference type="Proteomes" id="UP000188998">
    <property type="component" value="Unassembled WGS sequence"/>
</dbReference>
<dbReference type="EMBL" id="MLAB01000015">
    <property type="protein sequence ID" value="OOF72579.1"/>
    <property type="molecule type" value="Genomic_DNA"/>
</dbReference>
<organism evidence="2 3">
    <name type="scientific">Rodentibacter caecimuris</name>
    <dbReference type="NCBI Taxonomy" id="1796644"/>
    <lineage>
        <taxon>Bacteria</taxon>
        <taxon>Pseudomonadati</taxon>
        <taxon>Pseudomonadota</taxon>
        <taxon>Gammaproteobacteria</taxon>
        <taxon>Pasteurellales</taxon>
        <taxon>Pasteurellaceae</taxon>
        <taxon>Rodentibacter</taxon>
    </lineage>
</organism>
<dbReference type="RefSeq" id="WP_059366168.1">
    <property type="nucleotide sequence ID" value="NZ_BBXJ01000001.1"/>
</dbReference>
<sequence>MGWLEQNGLAKRGSGLSRKNPAIAINNDPLHKSINNLRKYGLHDSATLRKQSALSNINKNAALTRRAIAEDLVGRGIDKRAAKSLATKYVNDLRSQTIDFVKANNIISCRG</sequence>
<accession>A0AAJ3N0S5</accession>
<keyword evidence="3" id="KW-1185">Reference proteome</keyword>
<reference evidence="2 3" key="1">
    <citation type="submission" date="2016-10" db="EMBL/GenBank/DDBJ databases">
        <title>Rodentibacter gen. nov. and new species.</title>
        <authorList>
            <person name="Christensen H."/>
        </authorList>
    </citation>
    <scope>NUCLEOTIDE SEQUENCE [LARGE SCALE GENOMIC DNA]</scope>
    <source>
        <strain evidence="2 3">199137021</strain>
    </source>
</reference>
<name>A0AAJ3N0S5_9PAST</name>
<proteinExistence type="predicted"/>
<protein>
    <submittedName>
        <fullName evidence="2">Uncharacterized protein</fullName>
    </submittedName>
</protein>
<evidence type="ECO:0000256" key="1">
    <source>
        <dbReference type="SAM" id="MobiDB-lite"/>
    </source>
</evidence>
<feature type="region of interest" description="Disordered" evidence="1">
    <location>
        <begin position="1"/>
        <end position="20"/>
    </location>
</feature>
<comment type="caution">
    <text evidence="2">The sequence shown here is derived from an EMBL/GenBank/DDBJ whole genome shotgun (WGS) entry which is preliminary data.</text>
</comment>
<evidence type="ECO:0000313" key="2">
    <source>
        <dbReference type="EMBL" id="OOF72579.1"/>
    </source>
</evidence>
<gene>
    <name evidence="2" type="ORF">BKG90_03740</name>
</gene>
<evidence type="ECO:0000313" key="3">
    <source>
        <dbReference type="Proteomes" id="UP000188998"/>
    </source>
</evidence>
<dbReference type="AlphaFoldDB" id="A0AAJ3N0S5"/>